<accession>A0ABY5K569</accession>
<keyword evidence="4" id="KW-1185">Reference proteome</keyword>
<feature type="chain" id="PRO_5045189362" description="Membrane lipoprotein" evidence="2">
    <location>
        <begin position="24"/>
        <end position="193"/>
    </location>
</feature>
<evidence type="ECO:0000313" key="4">
    <source>
        <dbReference type="Proteomes" id="UP001317322"/>
    </source>
</evidence>
<organism evidence="3 4">
    <name type="scientific">Cellulomonas wangsupingiae</name>
    <dbReference type="NCBI Taxonomy" id="2968085"/>
    <lineage>
        <taxon>Bacteria</taxon>
        <taxon>Bacillati</taxon>
        <taxon>Actinomycetota</taxon>
        <taxon>Actinomycetes</taxon>
        <taxon>Micrococcales</taxon>
        <taxon>Cellulomonadaceae</taxon>
        <taxon>Cellulomonas</taxon>
    </lineage>
</organism>
<name>A0ABY5K569_9CELL</name>
<reference evidence="3 4" key="1">
    <citation type="submission" date="2022-07" db="EMBL/GenBank/DDBJ databases">
        <title>Novel species in genus cellulomonas.</title>
        <authorList>
            <person name="Ye L."/>
        </authorList>
    </citation>
    <scope>NUCLEOTIDE SEQUENCE [LARGE SCALE GENOMIC DNA]</scope>
    <source>
        <strain evidence="4">zg-Y908</strain>
    </source>
</reference>
<dbReference type="Proteomes" id="UP001317322">
    <property type="component" value="Chromosome"/>
</dbReference>
<feature type="compositionally biased region" description="Basic and acidic residues" evidence="1">
    <location>
        <begin position="173"/>
        <end position="182"/>
    </location>
</feature>
<evidence type="ECO:0000313" key="3">
    <source>
        <dbReference type="EMBL" id="UUI65480.1"/>
    </source>
</evidence>
<sequence>MTRARYVRLVLLAPVLVGLGACASLGGAPAPADAEAIAARVQAVGIAPDLVYVTDLDGFDLAAQSVGVMGNDGMSATYTRVDGATMATVTLTTSRPTDPQPDPAPVPCADLPDADAPVLACQVERGEALVRLDGQGVDAATLRAAGKAVRVPGAGELDTVFADVPEEIGPPVERGDLPEHGDGAPINPTGEGG</sequence>
<evidence type="ECO:0008006" key="5">
    <source>
        <dbReference type="Google" id="ProtNLM"/>
    </source>
</evidence>
<evidence type="ECO:0000256" key="2">
    <source>
        <dbReference type="SAM" id="SignalP"/>
    </source>
</evidence>
<dbReference type="EMBL" id="CP101989">
    <property type="protein sequence ID" value="UUI65480.1"/>
    <property type="molecule type" value="Genomic_DNA"/>
</dbReference>
<feature type="region of interest" description="Disordered" evidence="1">
    <location>
        <begin position="166"/>
        <end position="193"/>
    </location>
</feature>
<evidence type="ECO:0000256" key="1">
    <source>
        <dbReference type="SAM" id="MobiDB-lite"/>
    </source>
</evidence>
<feature type="signal peptide" evidence="2">
    <location>
        <begin position="1"/>
        <end position="23"/>
    </location>
</feature>
<gene>
    <name evidence="3" type="ORF">NP075_01685</name>
</gene>
<dbReference type="RefSeq" id="WP_227564763.1">
    <property type="nucleotide sequence ID" value="NZ_CP101989.1"/>
</dbReference>
<proteinExistence type="predicted"/>
<dbReference type="PROSITE" id="PS51257">
    <property type="entry name" value="PROKAR_LIPOPROTEIN"/>
    <property type="match status" value="1"/>
</dbReference>
<protein>
    <recommendedName>
        <fullName evidence="5">Membrane lipoprotein</fullName>
    </recommendedName>
</protein>
<keyword evidence="2" id="KW-0732">Signal</keyword>